<dbReference type="EMBL" id="JANIGO010000001">
    <property type="protein sequence ID" value="MCQ8895136.1"/>
    <property type="molecule type" value="Genomic_DNA"/>
</dbReference>
<keyword evidence="3" id="KW-1185">Reference proteome</keyword>
<evidence type="ECO:0000313" key="3">
    <source>
        <dbReference type="Proteomes" id="UP001204142"/>
    </source>
</evidence>
<keyword evidence="1" id="KW-0732">Signal</keyword>
<comment type="caution">
    <text evidence="2">The sequence shown here is derived from an EMBL/GenBank/DDBJ whole genome shotgun (WGS) entry which is preliminary data.</text>
</comment>
<evidence type="ECO:0000313" key="2">
    <source>
        <dbReference type="EMBL" id="MCQ8895136.1"/>
    </source>
</evidence>
<evidence type="ECO:0000256" key="1">
    <source>
        <dbReference type="SAM" id="SignalP"/>
    </source>
</evidence>
<feature type="signal peptide" evidence="1">
    <location>
        <begin position="1"/>
        <end position="28"/>
    </location>
</feature>
<reference evidence="2 3" key="1">
    <citation type="submission" date="2022-07" db="EMBL/GenBank/DDBJ databases">
        <authorList>
            <person name="Xamxidin M."/>
            <person name="Wu M."/>
        </authorList>
    </citation>
    <scope>NUCLEOTIDE SEQUENCE [LARGE SCALE GENOMIC DNA]</scope>
    <source>
        <strain evidence="2 3">NBRC 111650</strain>
    </source>
</reference>
<organism evidence="2 3">
    <name type="scientific">Limnobacter humi</name>
    <dbReference type="NCBI Taxonomy" id="1778671"/>
    <lineage>
        <taxon>Bacteria</taxon>
        <taxon>Pseudomonadati</taxon>
        <taxon>Pseudomonadota</taxon>
        <taxon>Betaproteobacteria</taxon>
        <taxon>Burkholderiales</taxon>
        <taxon>Burkholderiaceae</taxon>
        <taxon>Limnobacter</taxon>
    </lineage>
</organism>
<name>A0ABT1WC92_9BURK</name>
<dbReference type="Proteomes" id="UP001204142">
    <property type="component" value="Unassembled WGS sequence"/>
</dbReference>
<proteinExistence type="predicted"/>
<sequence>MNTTQLFRHSAKACLLAASLACSTLAHAQAGTGLTLNLDDKNPLSQWGRWTYIDQSGPGWGLKLNQDRGHIPLTANWRQGDWVFKLSKDALNDQHDLFFGLRLSEDALQSTSLGCMSNRKKNSLYATEMCGVRMDVNLK</sequence>
<protein>
    <submittedName>
        <fullName evidence="2">Uncharacterized protein</fullName>
    </submittedName>
</protein>
<accession>A0ABT1WC92</accession>
<feature type="chain" id="PRO_5047215007" evidence="1">
    <location>
        <begin position="29"/>
        <end position="139"/>
    </location>
</feature>
<gene>
    <name evidence="2" type="ORF">NQT62_01630</name>
</gene>
<dbReference type="RefSeq" id="WP_256762809.1">
    <property type="nucleotide sequence ID" value="NZ_JANIGO010000001.1"/>
</dbReference>